<comment type="caution">
    <text evidence="1">The sequence shown here is derived from an EMBL/GenBank/DDBJ whole genome shotgun (WGS) entry which is preliminary data.</text>
</comment>
<gene>
    <name evidence="1" type="ORF">RHMOL_Rhmol08G0125400</name>
</gene>
<dbReference type="Proteomes" id="UP001062846">
    <property type="component" value="Chromosome 8"/>
</dbReference>
<evidence type="ECO:0000313" key="1">
    <source>
        <dbReference type="EMBL" id="KAI8542265.1"/>
    </source>
</evidence>
<accession>A0ACC0MMY9</accession>
<name>A0ACC0MMY9_RHOML</name>
<reference evidence="1" key="1">
    <citation type="submission" date="2022-02" db="EMBL/GenBank/DDBJ databases">
        <title>Plant Genome Project.</title>
        <authorList>
            <person name="Zhang R.-G."/>
        </authorList>
    </citation>
    <scope>NUCLEOTIDE SEQUENCE</scope>
    <source>
        <strain evidence="1">AT1</strain>
    </source>
</reference>
<proteinExistence type="predicted"/>
<sequence>MELIDSCVEHHRLSEMESPLAAMLDPWLARTETYEWVSPRTRGLALIRDLRYVGPRPELLEAAMNHWDPVKHVFRNYDDEMCPTVEEFQAYLPGFANPKVLAVPPVQENMSHLLMMKLNISRGLAASIIHDDELDIARLIELYGPGGILTDHVEEAHKRFAFSICVLAAYALVPANGRVSPSVVSMASQMGARKKIIPTVLAETLMGLDLFKSGQSNVFSGSPRLLQDVTGWSMILHDMQSDDFVWRCPWLIMPDMAVNTTGLERVIIAGLTSFTFYIPGRILRQLGISQGLHQAGIEEFHLPDFNVPSLREYRRLWRQGVLEGPSPDFVDWLDGRYVARLRAEIQARPGGYY</sequence>
<keyword evidence="2" id="KW-1185">Reference proteome</keyword>
<organism evidence="1 2">
    <name type="scientific">Rhododendron molle</name>
    <name type="common">Chinese azalea</name>
    <name type="synonym">Azalea mollis</name>
    <dbReference type="NCBI Taxonomy" id="49168"/>
    <lineage>
        <taxon>Eukaryota</taxon>
        <taxon>Viridiplantae</taxon>
        <taxon>Streptophyta</taxon>
        <taxon>Embryophyta</taxon>
        <taxon>Tracheophyta</taxon>
        <taxon>Spermatophyta</taxon>
        <taxon>Magnoliopsida</taxon>
        <taxon>eudicotyledons</taxon>
        <taxon>Gunneridae</taxon>
        <taxon>Pentapetalae</taxon>
        <taxon>asterids</taxon>
        <taxon>Ericales</taxon>
        <taxon>Ericaceae</taxon>
        <taxon>Ericoideae</taxon>
        <taxon>Rhodoreae</taxon>
        <taxon>Rhododendron</taxon>
    </lineage>
</organism>
<evidence type="ECO:0000313" key="2">
    <source>
        <dbReference type="Proteomes" id="UP001062846"/>
    </source>
</evidence>
<protein>
    <submittedName>
        <fullName evidence="1">Uncharacterized protein</fullName>
    </submittedName>
</protein>
<dbReference type="EMBL" id="CM046395">
    <property type="protein sequence ID" value="KAI8542265.1"/>
    <property type="molecule type" value="Genomic_DNA"/>
</dbReference>